<evidence type="ECO:0000313" key="1">
    <source>
        <dbReference type="EMBL" id="TQV87162.1"/>
    </source>
</evidence>
<sequence length="152" mass="17540">MKWIGPLFTNSGGWSAYVSFENGSWFIDKDNPVKIGDGRSAMLLLPMMEKGYGKNYEHQINILKTGLRDTGLSEDIACSFPFHVPVVYSFDRAMIRWTEMAADWVQYLHLNQELAQKLYDHCQDNKFSQKTRHKVLKVVNSWANENELSLSC</sequence>
<reference evidence="1 2" key="1">
    <citation type="submission" date="2019-07" db="EMBL/GenBank/DDBJ databases">
        <title>Draft genome for Aliikangiella sp. M105.</title>
        <authorList>
            <person name="Wang G."/>
        </authorList>
    </citation>
    <scope>NUCLEOTIDE SEQUENCE [LARGE SCALE GENOMIC DNA]</scope>
    <source>
        <strain evidence="1 2">M105</strain>
    </source>
</reference>
<dbReference type="AlphaFoldDB" id="A0A545UCG3"/>
<dbReference type="OrthoDB" id="6694111at2"/>
<keyword evidence="2" id="KW-1185">Reference proteome</keyword>
<name>A0A545UCG3_9GAMM</name>
<dbReference type="EMBL" id="VIKS01000009">
    <property type="protein sequence ID" value="TQV87162.1"/>
    <property type="molecule type" value="Genomic_DNA"/>
</dbReference>
<dbReference type="RefSeq" id="WP_142932189.1">
    <property type="nucleotide sequence ID" value="NZ_ML660165.1"/>
</dbReference>
<evidence type="ECO:0000313" key="2">
    <source>
        <dbReference type="Proteomes" id="UP000315439"/>
    </source>
</evidence>
<dbReference type="Proteomes" id="UP000315439">
    <property type="component" value="Unassembled WGS sequence"/>
</dbReference>
<comment type="caution">
    <text evidence="1">The sequence shown here is derived from an EMBL/GenBank/DDBJ whole genome shotgun (WGS) entry which is preliminary data.</text>
</comment>
<protein>
    <submittedName>
        <fullName evidence="1">Uncharacterized protein</fullName>
    </submittedName>
</protein>
<accession>A0A545UCG3</accession>
<organism evidence="1 2">
    <name type="scientific">Aliikangiella coralliicola</name>
    <dbReference type="NCBI Taxonomy" id="2592383"/>
    <lineage>
        <taxon>Bacteria</taxon>
        <taxon>Pseudomonadati</taxon>
        <taxon>Pseudomonadota</taxon>
        <taxon>Gammaproteobacteria</taxon>
        <taxon>Oceanospirillales</taxon>
        <taxon>Pleioneaceae</taxon>
        <taxon>Aliikangiella</taxon>
    </lineage>
</organism>
<proteinExistence type="predicted"/>
<gene>
    <name evidence="1" type="ORF">FLL46_15270</name>
</gene>